<comment type="caution">
    <text evidence="2">The sequence shown here is derived from an EMBL/GenBank/DDBJ whole genome shotgun (WGS) entry which is preliminary data.</text>
</comment>
<feature type="compositionally biased region" description="Polar residues" evidence="1">
    <location>
        <begin position="70"/>
        <end position="83"/>
    </location>
</feature>
<evidence type="ECO:0000256" key="1">
    <source>
        <dbReference type="SAM" id="MobiDB-lite"/>
    </source>
</evidence>
<dbReference type="AlphaFoldDB" id="A0AA41V6S0"/>
<proteinExistence type="predicted"/>
<dbReference type="PANTHER" id="PTHR31984:SF1">
    <property type="entry name" value="OS10G0330400 PROTEIN"/>
    <property type="match status" value="1"/>
</dbReference>
<dbReference type="InterPro" id="IPR003774">
    <property type="entry name" value="AlgH-like"/>
</dbReference>
<sequence length="231" mass="26187">MEITCSSANSFTKPILTTTGKSQPGPSYANSQRRVLTLRCCSIAISSPLDDNKAPTVHPDWRSYRAKLVTNEQSTRPQGSSNLPMDVKPVENHHHPRVTNENTRAHILEEPKKVDSKCSIGVILNKPSSMTRSAVTNGPLYFGGLLDDDLVPVSLMENDDEKVMIKKSRIFEEQTSLCCVDEMVKRNELRVEDFRVFEGYCWWDNKKLRDEIKSGWWKVIACIPNIFTSLN</sequence>
<name>A0AA41V6S0_PAPNU</name>
<evidence type="ECO:0000313" key="2">
    <source>
        <dbReference type="EMBL" id="MCL7034247.1"/>
    </source>
</evidence>
<gene>
    <name evidence="2" type="ORF">MKW94_029670</name>
</gene>
<dbReference type="SUPFAM" id="SSF143456">
    <property type="entry name" value="VC0467-like"/>
    <property type="match status" value="1"/>
</dbReference>
<dbReference type="PANTHER" id="PTHR31984">
    <property type="entry name" value="TRANSPORTER, PUTATIVE (DUF179)-RELATED"/>
    <property type="match status" value="1"/>
</dbReference>
<feature type="region of interest" description="Disordered" evidence="1">
    <location>
        <begin position="70"/>
        <end position="100"/>
    </location>
</feature>
<dbReference type="Proteomes" id="UP001177140">
    <property type="component" value="Unassembled WGS sequence"/>
</dbReference>
<evidence type="ECO:0000313" key="3">
    <source>
        <dbReference type="Proteomes" id="UP001177140"/>
    </source>
</evidence>
<dbReference type="Gene3D" id="3.40.1740.10">
    <property type="entry name" value="VC0467-like"/>
    <property type="match status" value="1"/>
</dbReference>
<organism evidence="2 3">
    <name type="scientific">Papaver nudicaule</name>
    <name type="common">Iceland poppy</name>
    <dbReference type="NCBI Taxonomy" id="74823"/>
    <lineage>
        <taxon>Eukaryota</taxon>
        <taxon>Viridiplantae</taxon>
        <taxon>Streptophyta</taxon>
        <taxon>Embryophyta</taxon>
        <taxon>Tracheophyta</taxon>
        <taxon>Spermatophyta</taxon>
        <taxon>Magnoliopsida</taxon>
        <taxon>Ranunculales</taxon>
        <taxon>Papaveraceae</taxon>
        <taxon>Papaveroideae</taxon>
        <taxon>Papaver</taxon>
    </lineage>
</organism>
<reference evidence="2" key="1">
    <citation type="submission" date="2022-03" db="EMBL/GenBank/DDBJ databases">
        <title>A functionally conserved STORR gene fusion in Papaver species that diverged 16.8 million years ago.</title>
        <authorList>
            <person name="Catania T."/>
        </authorList>
    </citation>
    <scope>NUCLEOTIDE SEQUENCE</scope>
    <source>
        <strain evidence="2">S-191538</strain>
    </source>
</reference>
<keyword evidence="3" id="KW-1185">Reference proteome</keyword>
<protein>
    <submittedName>
        <fullName evidence="2">Uncharacterized protein</fullName>
    </submittedName>
</protein>
<accession>A0AA41V6S0</accession>
<dbReference type="EMBL" id="JAJJMA010143529">
    <property type="protein sequence ID" value="MCL7034247.1"/>
    <property type="molecule type" value="Genomic_DNA"/>
</dbReference>
<dbReference type="Pfam" id="PF02622">
    <property type="entry name" value="DUF179"/>
    <property type="match status" value="1"/>
</dbReference>